<dbReference type="InterPro" id="IPR052897">
    <property type="entry name" value="Sec-Metab_Biosynth_Hydrolase"/>
</dbReference>
<dbReference type="PANTHER" id="PTHR37017">
    <property type="entry name" value="AB HYDROLASE-1 DOMAIN-CONTAINING PROTEIN-RELATED"/>
    <property type="match status" value="1"/>
</dbReference>
<dbReference type="InterPro" id="IPR029058">
    <property type="entry name" value="AB_hydrolase_fold"/>
</dbReference>
<dbReference type="SUPFAM" id="SSF53474">
    <property type="entry name" value="alpha/beta-Hydrolases"/>
    <property type="match status" value="1"/>
</dbReference>
<protein>
    <submittedName>
        <fullName evidence="2">Pimeloyl-ACP methyl ester carboxylesterase</fullName>
    </submittedName>
</protein>
<dbReference type="GO" id="GO:0003824">
    <property type="term" value="F:catalytic activity"/>
    <property type="evidence" value="ECO:0007669"/>
    <property type="project" value="UniProtKB-ARBA"/>
</dbReference>
<dbReference type="Pfam" id="PF12697">
    <property type="entry name" value="Abhydrolase_6"/>
    <property type="match status" value="1"/>
</dbReference>
<organism evidence="2 3">
    <name type="scientific">Amycolatopsis sacchari</name>
    <dbReference type="NCBI Taxonomy" id="115433"/>
    <lineage>
        <taxon>Bacteria</taxon>
        <taxon>Bacillati</taxon>
        <taxon>Actinomycetota</taxon>
        <taxon>Actinomycetes</taxon>
        <taxon>Pseudonocardiales</taxon>
        <taxon>Pseudonocardiaceae</taxon>
        <taxon>Amycolatopsis</taxon>
    </lineage>
</organism>
<dbReference type="PANTHER" id="PTHR37017:SF11">
    <property type="entry name" value="ESTERASE_LIPASE_THIOESTERASE DOMAIN-CONTAINING PROTEIN"/>
    <property type="match status" value="1"/>
</dbReference>
<evidence type="ECO:0000259" key="1">
    <source>
        <dbReference type="Pfam" id="PF12697"/>
    </source>
</evidence>
<gene>
    <name evidence="2" type="ORF">SAMN05421835_122106</name>
</gene>
<dbReference type="Proteomes" id="UP000199025">
    <property type="component" value="Unassembled WGS sequence"/>
</dbReference>
<evidence type="ECO:0000313" key="2">
    <source>
        <dbReference type="EMBL" id="SFK49157.1"/>
    </source>
</evidence>
<dbReference type="AlphaFoldDB" id="A0A1I3ZZ62"/>
<evidence type="ECO:0000313" key="3">
    <source>
        <dbReference type="Proteomes" id="UP000199025"/>
    </source>
</evidence>
<keyword evidence="3" id="KW-1185">Reference proteome</keyword>
<sequence length="258" mass="28241">MNTGRFLPGITPNVSGMATYVLVPGFWLGARAWRSVTADLRGRGHDVHPLSLTGLGERAHLARPDTDLETHITDVLELIRYEDLHDVVLVGHSYAGAAVIPAVADRLPDRIGKLVFVDTGPLPDGMSQAEFAPPDQQAHDAELVRTEGDGWRLPPPAWREVAPGLPVEELERQSAPQPWATATTPVRLGGDWEKVPRLHVLCSFTVEQVHAMADSVPAFQHMREGGWTHRDLPGSHWPMLDRPGELAAILDEAQPMCG</sequence>
<dbReference type="Gene3D" id="3.40.50.1820">
    <property type="entry name" value="alpha/beta hydrolase"/>
    <property type="match status" value="1"/>
</dbReference>
<proteinExistence type="predicted"/>
<accession>A0A1I3ZZ62</accession>
<dbReference type="EMBL" id="FORP01000022">
    <property type="protein sequence ID" value="SFK49157.1"/>
    <property type="molecule type" value="Genomic_DNA"/>
</dbReference>
<feature type="domain" description="AB hydrolase-1" evidence="1">
    <location>
        <begin position="21"/>
        <end position="248"/>
    </location>
</feature>
<dbReference type="InterPro" id="IPR000073">
    <property type="entry name" value="AB_hydrolase_1"/>
</dbReference>
<reference evidence="2 3" key="1">
    <citation type="submission" date="2016-10" db="EMBL/GenBank/DDBJ databases">
        <authorList>
            <person name="de Groot N.N."/>
        </authorList>
    </citation>
    <scope>NUCLEOTIDE SEQUENCE [LARGE SCALE GENOMIC DNA]</scope>
    <source>
        <strain evidence="2 3">DSM 44468</strain>
    </source>
</reference>
<name>A0A1I3ZZ62_9PSEU</name>
<dbReference type="STRING" id="115433.SAMN05421835_122106"/>